<reference evidence="1" key="1">
    <citation type="submission" date="2016-07" db="EMBL/GenBank/DDBJ databases">
        <title>Microvirga ossetica sp. nov. a new species of rhizobia isolated from root nodules of the legume species Vicia alpestris Steven originated from North Ossetia region in the Caucasus.</title>
        <authorList>
            <person name="Safronova V.I."/>
            <person name="Kuznetsova I.G."/>
            <person name="Sazanova A.L."/>
            <person name="Belimov A."/>
            <person name="Andronov E."/>
            <person name="Osledkin Y.S."/>
            <person name="Onishchuk O.P."/>
            <person name="Kurchak O.N."/>
            <person name="Shaposhnikov A.I."/>
            <person name="Willems A."/>
            <person name="Tikhonovich I.A."/>
        </authorList>
    </citation>
    <scope>NUCLEOTIDE SEQUENCE [LARGE SCALE GENOMIC DNA]</scope>
    <source>
        <strain evidence="1">V5/3M</strain>
    </source>
</reference>
<dbReference type="RefSeq" id="WP_099510119.1">
    <property type="nucleotide sequence ID" value="NZ_CP016616.1"/>
</dbReference>
<proteinExistence type="predicted"/>
<sequence>MNTHFPSPKRKIRFYPAILAFRNFASWVSSIRGRWNRFIHRRALQRLEQLNDHALRDIGLWREPESRMDEWWRMNPPP</sequence>
<accession>A0A1B2EGP6</accession>
<dbReference type="EMBL" id="CP016616">
    <property type="protein sequence ID" value="ANY79107.1"/>
    <property type="molecule type" value="Genomic_DNA"/>
</dbReference>
<dbReference type="OrthoDB" id="8163716at2"/>
<name>A0A1B2EGP6_9HYPH</name>
<dbReference type="KEGG" id="moc:BB934_13525"/>
<gene>
    <name evidence="1" type="ORF">BB934_13525</name>
</gene>
<evidence type="ECO:0000313" key="1">
    <source>
        <dbReference type="EMBL" id="ANY79107.1"/>
    </source>
</evidence>
<organism evidence="1">
    <name type="scientific">Microvirga ossetica</name>
    <dbReference type="NCBI Taxonomy" id="1882682"/>
    <lineage>
        <taxon>Bacteria</taxon>
        <taxon>Pseudomonadati</taxon>
        <taxon>Pseudomonadota</taxon>
        <taxon>Alphaproteobacteria</taxon>
        <taxon>Hyphomicrobiales</taxon>
        <taxon>Methylobacteriaceae</taxon>
        <taxon>Microvirga</taxon>
    </lineage>
</organism>
<dbReference type="AlphaFoldDB" id="A0A1B2EGP6"/>
<evidence type="ECO:0008006" key="2">
    <source>
        <dbReference type="Google" id="ProtNLM"/>
    </source>
</evidence>
<protein>
    <recommendedName>
        <fullName evidence="2">DUF1127 domain-containing protein</fullName>
    </recommendedName>
</protein>